<dbReference type="InterPro" id="IPR036852">
    <property type="entry name" value="Peptidase_S8/S53_dom_sf"/>
</dbReference>
<dbReference type="PROSITE" id="PS50060">
    <property type="entry name" value="MAM_2"/>
    <property type="match status" value="1"/>
</dbReference>
<keyword evidence="2" id="KW-0378">Hydrolase</keyword>
<dbReference type="InterPro" id="IPR023828">
    <property type="entry name" value="Peptidase_S8_Ser-AS"/>
</dbReference>
<dbReference type="SUPFAM" id="SSF49785">
    <property type="entry name" value="Galactose-binding domain-like"/>
    <property type="match status" value="1"/>
</dbReference>
<evidence type="ECO:0000313" key="7">
    <source>
        <dbReference type="Proteomes" id="UP000319732"/>
    </source>
</evidence>
<evidence type="ECO:0000256" key="2">
    <source>
        <dbReference type="ARBA" id="ARBA00022801"/>
    </source>
</evidence>
<dbReference type="InterPro" id="IPR000209">
    <property type="entry name" value="Peptidase_S8/S53_dom"/>
</dbReference>
<dbReference type="InterPro" id="IPR008979">
    <property type="entry name" value="Galactose-bd-like_sf"/>
</dbReference>
<reference evidence="6 7" key="1">
    <citation type="submission" date="2019-06" db="EMBL/GenBank/DDBJ databases">
        <title>Whole genome sequence for Cellvibrionaceae sp. R142.</title>
        <authorList>
            <person name="Wang G."/>
        </authorList>
    </citation>
    <scope>NUCLEOTIDE SEQUENCE [LARGE SCALE GENOMIC DNA]</scope>
    <source>
        <strain evidence="6 7">R142</strain>
    </source>
</reference>
<keyword evidence="1" id="KW-0645">Protease</keyword>
<dbReference type="GO" id="GO:0016020">
    <property type="term" value="C:membrane"/>
    <property type="evidence" value="ECO:0007669"/>
    <property type="project" value="InterPro"/>
</dbReference>
<gene>
    <name evidence="6" type="ORF">FKG94_18050</name>
</gene>
<dbReference type="Gene3D" id="3.40.50.200">
    <property type="entry name" value="Peptidase S8/S53 domain"/>
    <property type="match status" value="1"/>
</dbReference>
<dbReference type="SMART" id="SM00137">
    <property type="entry name" value="MAM"/>
    <property type="match status" value="1"/>
</dbReference>
<organism evidence="6 7">
    <name type="scientific">Exilibacterium tricleocarpae</name>
    <dbReference type="NCBI Taxonomy" id="2591008"/>
    <lineage>
        <taxon>Bacteria</taxon>
        <taxon>Pseudomonadati</taxon>
        <taxon>Pseudomonadota</taxon>
        <taxon>Gammaproteobacteria</taxon>
        <taxon>Cellvibrionales</taxon>
        <taxon>Cellvibrionaceae</taxon>
        <taxon>Exilibacterium</taxon>
    </lineage>
</organism>
<protein>
    <submittedName>
        <fullName evidence="6">S8 family serine peptidase</fullName>
    </submittedName>
</protein>
<evidence type="ECO:0000256" key="1">
    <source>
        <dbReference type="ARBA" id="ARBA00022670"/>
    </source>
</evidence>
<dbReference type="SUPFAM" id="SSF52743">
    <property type="entry name" value="Subtilisin-like"/>
    <property type="match status" value="1"/>
</dbReference>
<keyword evidence="3" id="KW-0720">Serine protease</keyword>
<dbReference type="Pfam" id="PF22352">
    <property type="entry name" value="K319L-like_PKD"/>
    <property type="match status" value="1"/>
</dbReference>
<dbReference type="EMBL" id="VHSG01000019">
    <property type="protein sequence ID" value="TQV72601.1"/>
    <property type="molecule type" value="Genomic_DNA"/>
</dbReference>
<dbReference type="Gene3D" id="2.60.120.200">
    <property type="match status" value="1"/>
</dbReference>
<dbReference type="CDD" id="cd06263">
    <property type="entry name" value="MAM"/>
    <property type="match status" value="1"/>
</dbReference>
<dbReference type="PROSITE" id="PS00138">
    <property type="entry name" value="SUBTILASE_SER"/>
    <property type="match status" value="1"/>
</dbReference>
<dbReference type="Gene3D" id="2.60.120.380">
    <property type="match status" value="1"/>
</dbReference>
<comment type="caution">
    <text evidence="6">The sequence shown here is derived from an EMBL/GenBank/DDBJ whole genome shotgun (WGS) entry which is preliminary data.</text>
</comment>
<dbReference type="GO" id="GO:0004252">
    <property type="term" value="F:serine-type endopeptidase activity"/>
    <property type="evidence" value="ECO:0007669"/>
    <property type="project" value="InterPro"/>
</dbReference>
<feature type="region of interest" description="Disordered" evidence="4">
    <location>
        <begin position="896"/>
        <end position="929"/>
    </location>
</feature>
<dbReference type="GO" id="GO:0006508">
    <property type="term" value="P:proteolysis"/>
    <property type="evidence" value="ECO:0007669"/>
    <property type="project" value="UniProtKB-KW"/>
</dbReference>
<proteinExistence type="predicted"/>
<dbReference type="SUPFAM" id="SSF49899">
    <property type="entry name" value="Concanavalin A-like lectins/glucanases"/>
    <property type="match status" value="1"/>
</dbReference>
<feature type="domain" description="MAM" evidence="5">
    <location>
        <begin position="886"/>
        <end position="1048"/>
    </location>
</feature>
<dbReference type="PANTHER" id="PTHR23282">
    <property type="entry name" value="APICAL ENDOSOMAL GLYCOPROTEIN PRECURSOR"/>
    <property type="match status" value="1"/>
</dbReference>
<sequence>MMRYPGEPGSAPVEPSVNQPFFMHAQTCRAGAIVKKKRYKIKKLSSIRGIKTVVGFTYKLATLVLAGVALALPATGAGRDAAGYDKQTPQEVAGTREIRNADGTYRIRADDNTLSRPRQASKLIQLRRAPPFDPLTGVHLTLPQRLTSPAPDLYRRDTANVVDAYIIQFHTQALPAYQRALQAAGVEIVTALPPNAVVGLMDKTTRAAIESRPFVRATVDYLPAYKLQQGLENRIAAAGADLQTYSIMSVSKSHRAALVRFTESIGGIVLKGDPAQTQRAALATSVNDGSRFSAKLNAAQLLQVSRRPETLFIDLRGEESEDLGQVREREEFDYIEQVAGYCGRGVGIEVYDRGFRLSHQELVNKSILVRSPAASGSGGLNHGTEIAGILYADGIAMSSGLLRCAARPIVFSRFSAFPGNNRPTESQLRGHLAELVDPAGDYRAVVQTSSTDYSTTTNYTTWSAEYDEVLFELDLVKLQSQSNTGNRNSRPAAWAKNVVAVGGFDTNNTVERSDDSWGSASIGPAADNRIKPDLSGQYGGIRTIDDASNTAYRNFGGTSGATPTVAGAFGIMFEMWADGVFAGGPGQNRDVFDARPHAATAKALMIHSAYRYAFSGGDNANMSRVHQGWGAPDLRNLYDTARDNGWRLPILVDEQDVLTPGGTNSYALNVDGSQPLKATLVYRDLRGNPAAAIHRINDLSLKVTSPAGTVYWGNNGLRNGNWSTPGGSSNTIDTVENVFIQTPAAGTWSIEVLGDDIVLDGHPPTATTDAVYALVASGGSAGPAINRAPRVNAGVNQTVVLPNAATLNGEVSDDGLPEGAGITTAWSRVSGPGTVNFGNAAAVDTSASASVAGTYVLRLSADDTELSASDDIQITFVDAGTPVVLEAEDFENGLGNWRNVSTGDDEDWTRDAGGTASNRTGPDSGNNGSQWYTYLETSDGRGAFNAGDTAILEGPSVGGAARTLSFFYHMYGSDMGTLNVDVYSDGAWDEGVWSISGQQQNDNDAAYTPVSIDLGSFSGPLRVRFRAVADGGFRGDMAIDDIEITGLN</sequence>
<dbReference type="AlphaFoldDB" id="A0A545T5U4"/>
<dbReference type="Gene3D" id="2.60.40.10">
    <property type="entry name" value="Immunoglobulins"/>
    <property type="match status" value="1"/>
</dbReference>
<dbReference type="InterPro" id="IPR013320">
    <property type="entry name" value="ConA-like_dom_sf"/>
</dbReference>
<feature type="compositionally biased region" description="Polar residues" evidence="4">
    <location>
        <begin position="915"/>
        <end position="929"/>
    </location>
</feature>
<evidence type="ECO:0000259" key="5">
    <source>
        <dbReference type="PROSITE" id="PS50060"/>
    </source>
</evidence>
<evidence type="ECO:0000313" key="6">
    <source>
        <dbReference type="EMBL" id="TQV72601.1"/>
    </source>
</evidence>
<dbReference type="Proteomes" id="UP000319732">
    <property type="component" value="Unassembled WGS sequence"/>
</dbReference>
<dbReference type="InterPro" id="IPR000998">
    <property type="entry name" value="MAM_dom"/>
</dbReference>
<evidence type="ECO:0000256" key="4">
    <source>
        <dbReference type="SAM" id="MobiDB-lite"/>
    </source>
</evidence>
<dbReference type="PRINTS" id="PR00723">
    <property type="entry name" value="SUBTILISIN"/>
</dbReference>
<dbReference type="InterPro" id="IPR013783">
    <property type="entry name" value="Ig-like_fold"/>
</dbReference>
<name>A0A545T5U4_9GAMM</name>
<evidence type="ECO:0000256" key="3">
    <source>
        <dbReference type="ARBA" id="ARBA00022825"/>
    </source>
</evidence>
<keyword evidence="7" id="KW-1185">Reference proteome</keyword>
<dbReference type="OrthoDB" id="6196944at2"/>
<dbReference type="Pfam" id="PF00629">
    <property type="entry name" value="MAM"/>
    <property type="match status" value="1"/>
</dbReference>
<dbReference type="PANTHER" id="PTHR23282:SF101">
    <property type="entry name" value="MAM DOMAIN-CONTAINING PROTEIN"/>
    <property type="match status" value="1"/>
</dbReference>
<accession>A0A545T5U4</accession>
<dbReference type="Pfam" id="PF00082">
    <property type="entry name" value="Peptidase_S8"/>
    <property type="match status" value="1"/>
</dbReference>
<dbReference type="InterPro" id="IPR015500">
    <property type="entry name" value="Peptidase_S8_subtilisin-rel"/>
</dbReference>
<dbReference type="InterPro" id="IPR051560">
    <property type="entry name" value="MAM_domain-containing"/>
</dbReference>